<keyword evidence="5" id="KW-0677">Repeat</keyword>
<dbReference type="GO" id="GO:0032729">
    <property type="term" value="P:positive regulation of type II interferon production"/>
    <property type="evidence" value="ECO:0007669"/>
    <property type="project" value="Ensembl"/>
</dbReference>
<keyword evidence="3 13" id="KW-0812">Transmembrane</keyword>
<keyword evidence="11" id="KW-0325">Glycoprotein</keyword>
<dbReference type="PRINTS" id="PR01537">
    <property type="entry name" value="INTRLKN1R1F"/>
</dbReference>
<keyword evidence="8 13" id="KW-0472">Membrane</keyword>
<dbReference type="Gene3D" id="3.40.50.10140">
    <property type="entry name" value="Toll/interleukin-1 receptor homology (TIR) domain"/>
    <property type="match status" value="1"/>
</dbReference>
<dbReference type="AlphaFoldDB" id="A0A8C6XE62"/>
<evidence type="ECO:0000256" key="13">
    <source>
        <dbReference type="SAM" id="Phobius"/>
    </source>
</evidence>
<dbReference type="GO" id="GO:0042008">
    <property type="term" value="F:interleukin-18 receptor activity"/>
    <property type="evidence" value="ECO:0007669"/>
    <property type="project" value="Ensembl"/>
</dbReference>
<keyword evidence="10" id="KW-0675">Receptor</keyword>
<dbReference type="FunFam" id="3.40.50.10140:FF:000002">
    <property type="entry name" value="Interleukin 1 receptor accessory protein"/>
    <property type="match status" value="1"/>
</dbReference>
<dbReference type="InterPro" id="IPR000157">
    <property type="entry name" value="TIR_dom"/>
</dbReference>
<dbReference type="Pfam" id="PF18452">
    <property type="entry name" value="Ig_6"/>
    <property type="match status" value="1"/>
</dbReference>
<sequence length="411" mass="47561">KCCRQLSYISIFYMFSFSEGKLCKRHSPINVLEEEYFSFCCPKKAQHEGQVINWYKGKKGEEVLIHGDSRIDLNGSNLQFWPILLNDTGIYHCCLRNGTWKIPCKEWFLNVIKRNKSSCFTKEHLLTGRDGIIGTEYFFTCSSTNDTANVINITWYKVLLKHFLVYRRNSLYVIHYLPVHAFTAGMIMAIMFSFIAVMIVILCVIFKIELVLLFRAITGKDETLGDGKLYDAFVSYLKDCTPICGEERKFALEILPKTLEDHFGYKLCIFERDISPGGAIIDDIQSSIDRSRRLIIILSRNYVSDQVMYELEIGLHKALVERKIRVILIEYMPKNDFDFLPKSLELLSSSQVVKWKEEKSLPLNSKFWKKLCYAMPAKPTISAACQGVTLQDRRKRTNAFCITSEPSLAYY</sequence>
<evidence type="ECO:0000313" key="16">
    <source>
        <dbReference type="Proteomes" id="UP000694559"/>
    </source>
</evidence>
<dbReference type="GO" id="GO:1901224">
    <property type="term" value="P:positive regulation of non-canonical NF-kappaB signal transduction"/>
    <property type="evidence" value="ECO:0007669"/>
    <property type="project" value="Ensembl"/>
</dbReference>
<dbReference type="GO" id="GO:0030101">
    <property type="term" value="P:natural killer cell activation"/>
    <property type="evidence" value="ECO:0007669"/>
    <property type="project" value="Ensembl"/>
</dbReference>
<dbReference type="Gene3D" id="2.60.40.10">
    <property type="entry name" value="Immunoglobulins"/>
    <property type="match status" value="1"/>
</dbReference>
<evidence type="ECO:0000313" key="15">
    <source>
        <dbReference type="Ensembl" id="ENSNNAP00000012949.1"/>
    </source>
</evidence>
<dbReference type="InterPro" id="IPR041416">
    <property type="entry name" value="IL-1RAcP-like_ig"/>
</dbReference>
<dbReference type="SUPFAM" id="SSF48726">
    <property type="entry name" value="Immunoglobulin"/>
    <property type="match status" value="1"/>
</dbReference>
<dbReference type="PANTHER" id="PTHR11890">
    <property type="entry name" value="INTERLEUKIN-1 RECEPTOR FAMILY MEMBER"/>
    <property type="match status" value="1"/>
</dbReference>
<evidence type="ECO:0000256" key="1">
    <source>
        <dbReference type="ARBA" id="ARBA00004479"/>
    </source>
</evidence>
<dbReference type="GO" id="GO:0045092">
    <property type="term" value="C:interleukin-18 receptor complex"/>
    <property type="evidence" value="ECO:0007669"/>
    <property type="project" value="Ensembl"/>
</dbReference>
<dbReference type="InterPro" id="IPR035897">
    <property type="entry name" value="Toll_tir_struct_dom_sf"/>
</dbReference>
<dbReference type="SMART" id="SM00255">
    <property type="entry name" value="TIR"/>
    <property type="match status" value="1"/>
</dbReference>
<dbReference type="GO" id="GO:0042007">
    <property type="term" value="F:interleukin-18 binding"/>
    <property type="evidence" value="ECO:0007669"/>
    <property type="project" value="Ensembl"/>
</dbReference>
<protein>
    <submittedName>
        <fullName evidence="15">Interleukin 18 receptor 1</fullName>
    </submittedName>
</protein>
<dbReference type="Pfam" id="PF01582">
    <property type="entry name" value="TIR"/>
    <property type="match status" value="1"/>
</dbReference>
<dbReference type="GO" id="GO:0016787">
    <property type="term" value="F:hydrolase activity"/>
    <property type="evidence" value="ECO:0007669"/>
    <property type="project" value="UniProtKB-KW"/>
</dbReference>
<evidence type="ECO:0000256" key="5">
    <source>
        <dbReference type="ARBA" id="ARBA00022737"/>
    </source>
</evidence>
<dbReference type="GeneTree" id="ENSGT01090000259985"/>
<reference evidence="15" key="1">
    <citation type="submission" date="2025-08" db="UniProtKB">
        <authorList>
            <consortium name="Ensembl"/>
        </authorList>
    </citation>
    <scope>IDENTIFICATION</scope>
</reference>
<comment type="similarity">
    <text evidence="2">Belongs to the interleukin-1 receptor family.</text>
</comment>
<evidence type="ECO:0000256" key="2">
    <source>
        <dbReference type="ARBA" id="ARBA00009752"/>
    </source>
</evidence>
<keyword evidence="16" id="KW-1185">Reference proteome</keyword>
<keyword evidence="7 13" id="KW-1133">Transmembrane helix</keyword>
<dbReference type="GO" id="GO:2000556">
    <property type="term" value="P:positive regulation of T-helper 1 cell cytokine production"/>
    <property type="evidence" value="ECO:0007669"/>
    <property type="project" value="Ensembl"/>
</dbReference>
<keyword evidence="9" id="KW-1015">Disulfide bond</keyword>
<reference evidence="15" key="2">
    <citation type="submission" date="2025-09" db="UniProtKB">
        <authorList>
            <consortium name="Ensembl"/>
        </authorList>
    </citation>
    <scope>IDENTIFICATION</scope>
</reference>
<evidence type="ECO:0000256" key="11">
    <source>
        <dbReference type="ARBA" id="ARBA00023180"/>
    </source>
</evidence>
<evidence type="ECO:0000256" key="8">
    <source>
        <dbReference type="ARBA" id="ARBA00023136"/>
    </source>
</evidence>
<dbReference type="Ensembl" id="ENSNNAT00000013553.1">
    <property type="protein sequence ID" value="ENSNNAP00000012949.1"/>
    <property type="gene ID" value="ENSNNAG00000008612.1"/>
</dbReference>
<evidence type="ECO:0000256" key="4">
    <source>
        <dbReference type="ARBA" id="ARBA00022729"/>
    </source>
</evidence>
<dbReference type="InterPro" id="IPR015621">
    <property type="entry name" value="IL-1_rcpt_fam"/>
</dbReference>
<feature type="domain" description="TIR" evidence="14">
    <location>
        <begin position="228"/>
        <end position="375"/>
    </location>
</feature>
<keyword evidence="6" id="KW-0378">Hydrolase</keyword>
<dbReference type="SUPFAM" id="SSF52200">
    <property type="entry name" value="Toll/Interleukin receptor TIR domain"/>
    <property type="match status" value="1"/>
</dbReference>
<dbReference type="GO" id="GO:0045063">
    <property type="term" value="P:T-helper 1 cell differentiation"/>
    <property type="evidence" value="ECO:0007669"/>
    <property type="project" value="Ensembl"/>
</dbReference>
<evidence type="ECO:0000256" key="3">
    <source>
        <dbReference type="ARBA" id="ARBA00022692"/>
    </source>
</evidence>
<dbReference type="InterPro" id="IPR036179">
    <property type="entry name" value="Ig-like_dom_sf"/>
</dbReference>
<feature type="transmembrane region" description="Helical" evidence="13">
    <location>
        <begin position="181"/>
        <end position="206"/>
    </location>
</feature>
<dbReference type="InterPro" id="IPR013783">
    <property type="entry name" value="Ig-like_fold"/>
</dbReference>
<evidence type="ECO:0000256" key="10">
    <source>
        <dbReference type="ARBA" id="ARBA00023170"/>
    </source>
</evidence>
<keyword evidence="12" id="KW-0393">Immunoglobulin domain</keyword>
<gene>
    <name evidence="15" type="primary">IL18R1</name>
</gene>
<evidence type="ECO:0000259" key="14">
    <source>
        <dbReference type="PROSITE" id="PS50104"/>
    </source>
</evidence>
<dbReference type="PROSITE" id="PS50104">
    <property type="entry name" value="TIR"/>
    <property type="match status" value="1"/>
</dbReference>
<keyword evidence="4" id="KW-0732">Signal</keyword>
<dbReference type="OrthoDB" id="9940746at2759"/>
<proteinExistence type="inferred from homology"/>
<name>A0A8C6XE62_NAJNA</name>
<accession>A0A8C6XE62</accession>
<comment type="subcellular location">
    <subcellularLocation>
        <location evidence="1">Membrane</location>
        <topology evidence="1">Single-pass type I membrane protein</topology>
    </subcellularLocation>
</comment>
<dbReference type="PANTHER" id="PTHR11890:SF6">
    <property type="entry name" value="INTERLEUKIN-18 RECEPTOR 1"/>
    <property type="match status" value="1"/>
</dbReference>
<evidence type="ECO:0000256" key="6">
    <source>
        <dbReference type="ARBA" id="ARBA00022801"/>
    </source>
</evidence>
<evidence type="ECO:0000256" key="12">
    <source>
        <dbReference type="ARBA" id="ARBA00023319"/>
    </source>
</evidence>
<dbReference type="Proteomes" id="UP000694559">
    <property type="component" value="Unplaced"/>
</dbReference>
<organism evidence="15 16">
    <name type="scientific">Naja naja</name>
    <name type="common">Indian cobra</name>
    <dbReference type="NCBI Taxonomy" id="35670"/>
    <lineage>
        <taxon>Eukaryota</taxon>
        <taxon>Metazoa</taxon>
        <taxon>Chordata</taxon>
        <taxon>Craniata</taxon>
        <taxon>Vertebrata</taxon>
        <taxon>Euteleostomi</taxon>
        <taxon>Lepidosauria</taxon>
        <taxon>Squamata</taxon>
        <taxon>Bifurcata</taxon>
        <taxon>Unidentata</taxon>
        <taxon>Episquamata</taxon>
        <taxon>Toxicofera</taxon>
        <taxon>Serpentes</taxon>
        <taxon>Colubroidea</taxon>
        <taxon>Elapidae</taxon>
        <taxon>Elapinae</taxon>
        <taxon>Naja</taxon>
    </lineage>
</organism>
<evidence type="ECO:0000256" key="9">
    <source>
        <dbReference type="ARBA" id="ARBA00023157"/>
    </source>
</evidence>
<evidence type="ECO:0000256" key="7">
    <source>
        <dbReference type="ARBA" id="ARBA00022989"/>
    </source>
</evidence>
<dbReference type="GO" id="GO:0120163">
    <property type="term" value="P:negative regulation of cold-induced thermogenesis"/>
    <property type="evidence" value="ECO:0007669"/>
    <property type="project" value="Ensembl"/>
</dbReference>